<dbReference type="AlphaFoldDB" id="A0AAV2KFX5"/>
<organism evidence="2 3">
    <name type="scientific">Knipowitschia caucasica</name>
    <name type="common">Caucasian dwarf goby</name>
    <name type="synonym">Pomatoschistus caucasicus</name>
    <dbReference type="NCBI Taxonomy" id="637954"/>
    <lineage>
        <taxon>Eukaryota</taxon>
        <taxon>Metazoa</taxon>
        <taxon>Chordata</taxon>
        <taxon>Craniata</taxon>
        <taxon>Vertebrata</taxon>
        <taxon>Euteleostomi</taxon>
        <taxon>Actinopterygii</taxon>
        <taxon>Neopterygii</taxon>
        <taxon>Teleostei</taxon>
        <taxon>Neoteleostei</taxon>
        <taxon>Acanthomorphata</taxon>
        <taxon>Gobiaria</taxon>
        <taxon>Gobiiformes</taxon>
        <taxon>Gobioidei</taxon>
        <taxon>Gobiidae</taxon>
        <taxon>Gobiinae</taxon>
        <taxon>Knipowitschia</taxon>
    </lineage>
</organism>
<accession>A0AAV2KFX5</accession>
<protein>
    <submittedName>
        <fullName evidence="2">Uncharacterized protein</fullName>
    </submittedName>
</protein>
<dbReference type="Proteomes" id="UP001497482">
    <property type="component" value="Chromosome 18"/>
</dbReference>
<gene>
    <name evidence="2" type="ORF">KC01_LOCUS18525</name>
</gene>
<reference evidence="2 3" key="1">
    <citation type="submission" date="2024-04" db="EMBL/GenBank/DDBJ databases">
        <authorList>
            <person name="Waldvogel A.-M."/>
            <person name="Schoenle A."/>
        </authorList>
    </citation>
    <scope>NUCLEOTIDE SEQUENCE [LARGE SCALE GENOMIC DNA]</scope>
</reference>
<evidence type="ECO:0000313" key="2">
    <source>
        <dbReference type="EMBL" id="CAL1588796.1"/>
    </source>
</evidence>
<keyword evidence="3" id="KW-1185">Reference proteome</keyword>
<name>A0AAV2KFX5_KNICA</name>
<evidence type="ECO:0000256" key="1">
    <source>
        <dbReference type="SAM" id="MobiDB-lite"/>
    </source>
</evidence>
<proteinExistence type="predicted"/>
<sequence>MRSCSLISRSAEVCDGDCVRCTRRSSPFTRAGPSPVTMATALKPREDKDGSRPSPSSPVYWTGIVV</sequence>
<dbReference type="EMBL" id="OZ035840">
    <property type="protein sequence ID" value="CAL1588796.1"/>
    <property type="molecule type" value="Genomic_DNA"/>
</dbReference>
<evidence type="ECO:0000313" key="3">
    <source>
        <dbReference type="Proteomes" id="UP001497482"/>
    </source>
</evidence>
<feature type="region of interest" description="Disordered" evidence="1">
    <location>
        <begin position="29"/>
        <end position="66"/>
    </location>
</feature>